<name>A0A7X2NKD6_9CLOT</name>
<evidence type="ECO:0000313" key="1">
    <source>
        <dbReference type="EMBL" id="MSS36542.1"/>
    </source>
</evidence>
<sequence length="376" mass="44425">MEEYNFYKNLRVIWPDDHSRILDGVSEKELRAKFTRYQKKGYIGHCQWHDKKWKILGEKRVAWVSFDFTNKECERYAGQKESKQLQEDMRLFAILSMEKYGTRELEDILIRTKKVLRLTYFGNHPEGIFQDETLMQPRMCPELMDFFLIFKPYQHAAIIDRLVEYMERRLFPNLGLLRIHYQSMFRLEKELEVLESENAFSEAAILLAYIHFMRSIPLQTKEFCQIPENIITGKEDNLFLCDPSRESKQLLIPEPLIKDVRALLTINAQVTLCKLAELLEEAYQILKRKRQYVICTDEQLAELYGKRTLSDTEFLHAGECLKLSLPVIRLLSIIAGKAKTQYPAEFLQTAKLPVELTEEAWILHTERAIIAEKMEK</sequence>
<dbReference type="Proteomes" id="UP000429958">
    <property type="component" value="Unassembled WGS sequence"/>
</dbReference>
<accession>A0A7X2NKD6</accession>
<keyword evidence="2" id="KW-1185">Reference proteome</keyword>
<gene>
    <name evidence="1" type="ORF">FYJ39_08155</name>
</gene>
<proteinExistence type="predicted"/>
<dbReference type="EMBL" id="VUMD01000006">
    <property type="protein sequence ID" value="MSS36542.1"/>
    <property type="molecule type" value="Genomic_DNA"/>
</dbReference>
<evidence type="ECO:0000313" key="2">
    <source>
        <dbReference type="Proteomes" id="UP000429958"/>
    </source>
</evidence>
<reference evidence="1 2" key="1">
    <citation type="submission" date="2019-08" db="EMBL/GenBank/DDBJ databases">
        <title>In-depth cultivation of the pig gut microbiome towards novel bacterial diversity and tailored functional studies.</title>
        <authorList>
            <person name="Wylensek D."/>
            <person name="Hitch T.C.A."/>
            <person name="Clavel T."/>
        </authorList>
    </citation>
    <scope>NUCLEOTIDE SEQUENCE [LARGE SCALE GENOMIC DNA]</scope>
    <source>
        <strain evidence="1 2">WCA-389-WT-23D1</strain>
    </source>
</reference>
<dbReference type="AlphaFoldDB" id="A0A7X2NKD6"/>
<protein>
    <submittedName>
        <fullName evidence="1">Uncharacterized protein</fullName>
    </submittedName>
</protein>
<organism evidence="1 2">
    <name type="scientific">Clostridium porci</name>
    <dbReference type="NCBI Taxonomy" id="2605778"/>
    <lineage>
        <taxon>Bacteria</taxon>
        <taxon>Bacillati</taxon>
        <taxon>Bacillota</taxon>
        <taxon>Clostridia</taxon>
        <taxon>Eubacteriales</taxon>
        <taxon>Clostridiaceae</taxon>
        <taxon>Clostridium</taxon>
    </lineage>
</organism>
<dbReference type="RefSeq" id="WP_154471986.1">
    <property type="nucleotide sequence ID" value="NZ_VUMD01000006.1"/>
</dbReference>
<comment type="caution">
    <text evidence="1">The sequence shown here is derived from an EMBL/GenBank/DDBJ whole genome shotgun (WGS) entry which is preliminary data.</text>
</comment>